<dbReference type="RefSeq" id="WP_020512837.1">
    <property type="nucleotide sequence ID" value="NZ_JBIAZU010000007.1"/>
</dbReference>
<dbReference type="PANTHER" id="PTHR30055">
    <property type="entry name" value="HTH-TYPE TRANSCRIPTIONAL REGULATOR RUTR"/>
    <property type="match status" value="1"/>
</dbReference>
<dbReference type="Gene3D" id="1.10.357.10">
    <property type="entry name" value="Tetracycline Repressor, domain 2"/>
    <property type="match status" value="1"/>
</dbReference>
<evidence type="ECO:0000256" key="2">
    <source>
        <dbReference type="ARBA" id="ARBA00023125"/>
    </source>
</evidence>
<evidence type="ECO:0000313" key="7">
    <source>
        <dbReference type="Proteomes" id="UP001602245"/>
    </source>
</evidence>
<feature type="domain" description="HTH tetR-type" evidence="5">
    <location>
        <begin position="9"/>
        <end position="69"/>
    </location>
</feature>
<dbReference type="PROSITE" id="PS50977">
    <property type="entry name" value="HTH_TETR_2"/>
    <property type="match status" value="1"/>
</dbReference>
<dbReference type="InterPro" id="IPR025996">
    <property type="entry name" value="MT1864/Rv1816-like_C"/>
</dbReference>
<evidence type="ECO:0000256" key="4">
    <source>
        <dbReference type="PROSITE-ProRule" id="PRU00335"/>
    </source>
</evidence>
<evidence type="ECO:0000313" key="6">
    <source>
        <dbReference type="EMBL" id="MFF5295820.1"/>
    </source>
</evidence>
<dbReference type="SUPFAM" id="SSF46689">
    <property type="entry name" value="Homeodomain-like"/>
    <property type="match status" value="1"/>
</dbReference>
<dbReference type="Pfam" id="PF00440">
    <property type="entry name" value="TetR_N"/>
    <property type="match status" value="1"/>
</dbReference>
<reference evidence="6 7" key="1">
    <citation type="submission" date="2024-10" db="EMBL/GenBank/DDBJ databases">
        <title>The Natural Products Discovery Center: Release of the First 8490 Sequenced Strains for Exploring Actinobacteria Biosynthetic Diversity.</title>
        <authorList>
            <person name="Kalkreuter E."/>
            <person name="Kautsar S.A."/>
            <person name="Yang D."/>
            <person name="Bader C.D."/>
            <person name="Teijaro C.N."/>
            <person name="Fluegel L."/>
            <person name="Davis C.M."/>
            <person name="Simpson J.R."/>
            <person name="Lauterbach L."/>
            <person name="Steele A.D."/>
            <person name="Gui C."/>
            <person name="Meng S."/>
            <person name="Li G."/>
            <person name="Viehrig K."/>
            <person name="Ye F."/>
            <person name="Su P."/>
            <person name="Kiefer A.F."/>
            <person name="Nichols A."/>
            <person name="Cepeda A.J."/>
            <person name="Yan W."/>
            <person name="Fan B."/>
            <person name="Jiang Y."/>
            <person name="Adhikari A."/>
            <person name="Zheng C.-J."/>
            <person name="Schuster L."/>
            <person name="Cowan T.M."/>
            <person name="Smanski M.J."/>
            <person name="Chevrette M.G."/>
            <person name="De Carvalho L.P.S."/>
            <person name="Shen B."/>
        </authorList>
    </citation>
    <scope>NUCLEOTIDE SEQUENCE [LARGE SCALE GENOMIC DNA]</scope>
    <source>
        <strain evidence="6 7">NPDC000087</strain>
    </source>
</reference>
<dbReference type="SUPFAM" id="SSF48498">
    <property type="entry name" value="Tetracyclin repressor-like, C-terminal domain"/>
    <property type="match status" value="1"/>
</dbReference>
<evidence type="ECO:0000256" key="1">
    <source>
        <dbReference type="ARBA" id="ARBA00023015"/>
    </source>
</evidence>
<dbReference type="EMBL" id="JBIAZU010000007">
    <property type="protein sequence ID" value="MFF5295820.1"/>
    <property type="molecule type" value="Genomic_DNA"/>
</dbReference>
<dbReference type="Pfam" id="PF13305">
    <property type="entry name" value="TetR_C_33"/>
    <property type="match status" value="1"/>
</dbReference>
<sequence>MPRPTYHHGDLRRALLAAVEEAITENGVAALSMRDLARRAGVSHAAPTHHFADKAGLLTAFATEGFEQLARALATSRLASNSFVELGVTYIRFAVTRRAMFEVMFRTDLYHADDPDLLAARGKAADALYAAVSDLPDAILAAPAARPAAAPAAGPAAAPAARPAAVPAAGPAAVPAARPAKPGTAQTAPPEVRTAGLAAWSMAHGFATLWLTGAFPDRDLDPADAARHLFTELSRDHAP</sequence>
<organism evidence="6 7">
    <name type="scientific">Paractinoplanes globisporus</name>
    <dbReference type="NCBI Taxonomy" id="113565"/>
    <lineage>
        <taxon>Bacteria</taxon>
        <taxon>Bacillati</taxon>
        <taxon>Actinomycetota</taxon>
        <taxon>Actinomycetes</taxon>
        <taxon>Micromonosporales</taxon>
        <taxon>Micromonosporaceae</taxon>
        <taxon>Paractinoplanes</taxon>
    </lineage>
</organism>
<dbReference type="PANTHER" id="PTHR30055:SF220">
    <property type="entry name" value="TETR-FAMILY REGULATORY PROTEIN"/>
    <property type="match status" value="1"/>
</dbReference>
<keyword evidence="1" id="KW-0805">Transcription regulation</keyword>
<evidence type="ECO:0000259" key="5">
    <source>
        <dbReference type="PROSITE" id="PS50977"/>
    </source>
</evidence>
<dbReference type="InterPro" id="IPR036271">
    <property type="entry name" value="Tet_transcr_reg_TetR-rel_C_sf"/>
</dbReference>
<dbReference type="Proteomes" id="UP001602245">
    <property type="component" value="Unassembled WGS sequence"/>
</dbReference>
<keyword evidence="2 4" id="KW-0238">DNA-binding</keyword>
<dbReference type="PRINTS" id="PR00455">
    <property type="entry name" value="HTHTETR"/>
</dbReference>
<gene>
    <name evidence="6" type="ORF">ACFY35_40850</name>
</gene>
<name>A0ABW6WRH8_9ACTN</name>
<feature type="DNA-binding region" description="H-T-H motif" evidence="4">
    <location>
        <begin position="32"/>
        <end position="51"/>
    </location>
</feature>
<evidence type="ECO:0000256" key="3">
    <source>
        <dbReference type="ARBA" id="ARBA00023163"/>
    </source>
</evidence>
<keyword evidence="7" id="KW-1185">Reference proteome</keyword>
<proteinExistence type="predicted"/>
<dbReference type="InterPro" id="IPR001647">
    <property type="entry name" value="HTH_TetR"/>
</dbReference>
<dbReference type="InterPro" id="IPR050109">
    <property type="entry name" value="HTH-type_TetR-like_transc_reg"/>
</dbReference>
<keyword evidence="3" id="KW-0804">Transcription</keyword>
<protein>
    <submittedName>
        <fullName evidence="6">TetR/AcrR family transcriptional regulator</fullName>
    </submittedName>
</protein>
<accession>A0ABW6WRH8</accession>
<dbReference type="InterPro" id="IPR009057">
    <property type="entry name" value="Homeodomain-like_sf"/>
</dbReference>
<comment type="caution">
    <text evidence="6">The sequence shown here is derived from an EMBL/GenBank/DDBJ whole genome shotgun (WGS) entry which is preliminary data.</text>
</comment>